<name>A0AAF0UTW7_SOLVR</name>
<accession>A0AAF0UTW7</accession>
<organism evidence="1 2">
    <name type="scientific">Solanum verrucosum</name>
    <dbReference type="NCBI Taxonomy" id="315347"/>
    <lineage>
        <taxon>Eukaryota</taxon>
        <taxon>Viridiplantae</taxon>
        <taxon>Streptophyta</taxon>
        <taxon>Embryophyta</taxon>
        <taxon>Tracheophyta</taxon>
        <taxon>Spermatophyta</taxon>
        <taxon>Magnoliopsida</taxon>
        <taxon>eudicotyledons</taxon>
        <taxon>Gunneridae</taxon>
        <taxon>Pentapetalae</taxon>
        <taxon>asterids</taxon>
        <taxon>lamiids</taxon>
        <taxon>Solanales</taxon>
        <taxon>Solanaceae</taxon>
        <taxon>Solanoideae</taxon>
        <taxon>Solaneae</taxon>
        <taxon>Solanum</taxon>
    </lineage>
</organism>
<gene>
    <name evidence="1" type="ORF">MTR67_044706</name>
</gene>
<keyword evidence="2" id="KW-1185">Reference proteome</keyword>
<dbReference type="Proteomes" id="UP001234989">
    <property type="component" value="Chromosome 10"/>
</dbReference>
<reference evidence="1" key="1">
    <citation type="submission" date="2023-08" db="EMBL/GenBank/DDBJ databases">
        <title>A de novo genome assembly of Solanum verrucosum Schlechtendal, a Mexican diploid species geographically isolated from the other diploid A-genome species in potato relatives.</title>
        <authorList>
            <person name="Hosaka K."/>
        </authorList>
    </citation>
    <scope>NUCLEOTIDE SEQUENCE</scope>
    <source>
        <tissue evidence="1">Young leaves</tissue>
    </source>
</reference>
<evidence type="ECO:0000313" key="2">
    <source>
        <dbReference type="Proteomes" id="UP001234989"/>
    </source>
</evidence>
<protein>
    <submittedName>
        <fullName evidence="1">Uncharacterized protein</fullName>
    </submittedName>
</protein>
<dbReference type="PANTHER" id="PTHR11439:SF450">
    <property type="entry name" value="REVERSE TRANSCRIPTASE TY1_COPIA-TYPE DOMAIN-CONTAINING PROTEIN"/>
    <property type="match status" value="1"/>
</dbReference>
<dbReference type="PANTHER" id="PTHR11439">
    <property type="entry name" value="GAG-POL-RELATED RETROTRANSPOSON"/>
    <property type="match status" value="1"/>
</dbReference>
<sequence>MQNPTTTHWQALKRVLRYLKATIYHGLHPKRDSPLMLRAFSDADWAGNLDDRSSTSAYIVYLGSNPISQSSKKQKSIACSST</sequence>
<proteinExistence type="predicted"/>
<dbReference type="AlphaFoldDB" id="A0AAF0UTW7"/>
<dbReference type="EMBL" id="CP133621">
    <property type="protein sequence ID" value="WMV51321.1"/>
    <property type="molecule type" value="Genomic_DNA"/>
</dbReference>
<dbReference type="CDD" id="cd09272">
    <property type="entry name" value="RNase_HI_RT_Ty1"/>
    <property type="match status" value="1"/>
</dbReference>
<evidence type="ECO:0000313" key="1">
    <source>
        <dbReference type="EMBL" id="WMV51321.1"/>
    </source>
</evidence>